<dbReference type="Gene3D" id="3.40.220.10">
    <property type="entry name" value="Leucine Aminopeptidase, subunit E, domain 1"/>
    <property type="match status" value="1"/>
</dbReference>
<gene>
    <name evidence="3" type="ORF">RIMI_LOCUS755189</name>
</gene>
<protein>
    <recommendedName>
        <fullName evidence="2">Macro domain-containing protein</fullName>
    </recommendedName>
</protein>
<feature type="compositionally biased region" description="Basic and acidic residues" evidence="1">
    <location>
        <begin position="260"/>
        <end position="274"/>
    </location>
</feature>
<dbReference type="Gene3D" id="3.60.10.10">
    <property type="entry name" value="Endonuclease/exonuclease/phosphatase"/>
    <property type="match status" value="1"/>
</dbReference>
<dbReference type="InterPro" id="IPR005135">
    <property type="entry name" value="Endo/exonuclease/phosphatase"/>
</dbReference>
<dbReference type="Proteomes" id="UP001176940">
    <property type="component" value="Unassembled WGS sequence"/>
</dbReference>
<dbReference type="EMBL" id="CAUEEQ010000941">
    <property type="protein sequence ID" value="CAJ0918343.1"/>
    <property type="molecule type" value="Genomic_DNA"/>
</dbReference>
<keyword evidence="4" id="KW-1185">Reference proteome</keyword>
<dbReference type="SUPFAM" id="SSF56219">
    <property type="entry name" value="DNase I-like"/>
    <property type="match status" value="1"/>
</dbReference>
<proteinExistence type="predicted"/>
<dbReference type="PANTHER" id="PTHR33395:SF22">
    <property type="entry name" value="REVERSE TRANSCRIPTASE DOMAIN-CONTAINING PROTEIN"/>
    <property type="match status" value="1"/>
</dbReference>
<dbReference type="PROSITE" id="PS51154">
    <property type="entry name" value="MACRO"/>
    <property type="match status" value="1"/>
</dbReference>
<dbReference type="SUPFAM" id="SSF52949">
    <property type="entry name" value="Macro domain-like"/>
    <property type="match status" value="1"/>
</dbReference>
<evidence type="ECO:0000256" key="1">
    <source>
        <dbReference type="SAM" id="MobiDB-lite"/>
    </source>
</evidence>
<organism evidence="3 4">
    <name type="scientific">Ranitomeya imitator</name>
    <name type="common">mimic poison frog</name>
    <dbReference type="NCBI Taxonomy" id="111125"/>
    <lineage>
        <taxon>Eukaryota</taxon>
        <taxon>Metazoa</taxon>
        <taxon>Chordata</taxon>
        <taxon>Craniata</taxon>
        <taxon>Vertebrata</taxon>
        <taxon>Euteleostomi</taxon>
        <taxon>Amphibia</taxon>
        <taxon>Batrachia</taxon>
        <taxon>Anura</taxon>
        <taxon>Neobatrachia</taxon>
        <taxon>Hyloidea</taxon>
        <taxon>Dendrobatidae</taxon>
        <taxon>Dendrobatinae</taxon>
        <taxon>Ranitomeya</taxon>
    </lineage>
</organism>
<comment type="caution">
    <text evidence="3">The sequence shown here is derived from an EMBL/GenBank/DDBJ whole genome shotgun (WGS) entry which is preliminary data.</text>
</comment>
<evidence type="ECO:0000313" key="4">
    <source>
        <dbReference type="Proteomes" id="UP001176940"/>
    </source>
</evidence>
<dbReference type="CDD" id="cd02907">
    <property type="entry name" value="Macro_Af1521_BAL-like"/>
    <property type="match status" value="1"/>
</dbReference>
<evidence type="ECO:0000313" key="3">
    <source>
        <dbReference type="EMBL" id="CAJ0918343.1"/>
    </source>
</evidence>
<dbReference type="PANTHER" id="PTHR33395">
    <property type="entry name" value="TRANSCRIPTASE, PUTATIVE-RELATED-RELATED"/>
    <property type="match status" value="1"/>
</dbReference>
<name>A0ABN9KPB4_9NEOB</name>
<dbReference type="Pfam" id="PF01661">
    <property type="entry name" value="Macro"/>
    <property type="match status" value="1"/>
</dbReference>
<accession>A0ABN9KPB4</accession>
<evidence type="ECO:0000259" key="2">
    <source>
        <dbReference type="PROSITE" id="PS51154"/>
    </source>
</evidence>
<dbReference type="Pfam" id="PF03372">
    <property type="entry name" value="Exo_endo_phos"/>
    <property type="match status" value="1"/>
</dbReference>
<dbReference type="InterPro" id="IPR043472">
    <property type="entry name" value="Macro_dom-like"/>
</dbReference>
<reference evidence="3" key="1">
    <citation type="submission" date="2023-07" db="EMBL/GenBank/DDBJ databases">
        <authorList>
            <person name="Stuckert A."/>
        </authorList>
    </citation>
    <scope>NUCLEOTIDE SEQUENCE</scope>
</reference>
<dbReference type="SMART" id="SM00506">
    <property type="entry name" value="A1pp"/>
    <property type="match status" value="1"/>
</dbReference>
<dbReference type="InterPro" id="IPR036691">
    <property type="entry name" value="Endo/exonu/phosph_ase_sf"/>
</dbReference>
<sequence length="483" mass="53700">MPSIASGYEYPPPPTLVTRSETGYTEEIEDFQEMYSNVIPGPHIHDVLFRIGTGDLTRQHVGAIVNAANNQLHHAGGLAAMISQKGGPMIQEESNSYIQTYGQVETGQVAATRAGQLPCQYVIHAVGPRYNPTNIPRSQQLLTEAVQNAILYASSVPPDTMPQRTMAIPLISAGIFQYPRKDAAMVIVSAIERCIQENPIKLEEVRFVLDSHLAAHQATRSLTVTEPPVPLLQQMPLVPILPPPPPAPESVISEFEEDDVKPTPDRPNIRLEQRRSRKTYSEGSEEIGTKQNPLNCMLANARSLTNKMEELEAEISTGNFDIVGITETWLDESYDWAVNLQGYSLFRKDRKNRRGGGVCLYVKSCLKSTLREDISEGNEDVESIWVEIHGGKNGNKILIGVCYKPPNITETMESLLLKQIDEAATHNEVLVMGDFNYPDINWETETCETHKGNRFLLITKKNYLSQLVQNPTRGAALLDLILS</sequence>
<feature type="region of interest" description="Disordered" evidence="1">
    <location>
        <begin position="243"/>
        <end position="289"/>
    </location>
</feature>
<dbReference type="InterPro" id="IPR002589">
    <property type="entry name" value="Macro_dom"/>
</dbReference>
<feature type="domain" description="Macro" evidence="2">
    <location>
        <begin position="36"/>
        <end position="226"/>
    </location>
</feature>